<comment type="caution">
    <text evidence="5">The sequence shown here is derived from an EMBL/GenBank/DDBJ whole genome shotgun (WGS) entry which is preliminary data.</text>
</comment>
<evidence type="ECO:0000313" key="5">
    <source>
        <dbReference type="EMBL" id="MDQ0226217.1"/>
    </source>
</evidence>
<dbReference type="Proteomes" id="UP001232245">
    <property type="component" value="Unassembled WGS sequence"/>
</dbReference>
<proteinExistence type="inferred from homology"/>
<keyword evidence="2" id="KW-0521">NADP</keyword>
<comment type="similarity">
    <text evidence="1 4">Belongs to the short-chain dehydrogenases/reductases (SDR) family.</text>
</comment>
<evidence type="ECO:0000256" key="4">
    <source>
        <dbReference type="RuleBase" id="RU000363"/>
    </source>
</evidence>
<evidence type="ECO:0000256" key="3">
    <source>
        <dbReference type="ARBA" id="ARBA00023002"/>
    </source>
</evidence>
<dbReference type="Pfam" id="PF00106">
    <property type="entry name" value="adh_short"/>
    <property type="match status" value="1"/>
</dbReference>
<dbReference type="PRINTS" id="PR00081">
    <property type="entry name" value="GDHRDH"/>
</dbReference>
<dbReference type="PANTHER" id="PTHR43963:SF6">
    <property type="entry name" value="CHAIN DEHYDROGENASE FAMILY PROTEIN, PUTATIVE (AFU_ORTHOLOGUE AFUA_3G15350)-RELATED"/>
    <property type="match status" value="1"/>
</dbReference>
<evidence type="ECO:0000256" key="1">
    <source>
        <dbReference type="ARBA" id="ARBA00006484"/>
    </source>
</evidence>
<accession>A0ABT9Z1Y4</accession>
<dbReference type="SUPFAM" id="SSF51735">
    <property type="entry name" value="NAD(P)-binding Rossmann-fold domains"/>
    <property type="match status" value="1"/>
</dbReference>
<organism evidence="5 6">
    <name type="scientific">Metabacillus niabensis</name>
    <dbReference type="NCBI Taxonomy" id="324854"/>
    <lineage>
        <taxon>Bacteria</taxon>
        <taxon>Bacillati</taxon>
        <taxon>Bacillota</taxon>
        <taxon>Bacilli</taxon>
        <taxon>Bacillales</taxon>
        <taxon>Bacillaceae</taxon>
        <taxon>Metabacillus</taxon>
    </lineage>
</organism>
<dbReference type="EMBL" id="JAUSTZ010000004">
    <property type="protein sequence ID" value="MDQ0226217.1"/>
    <property type="molecule type" value="Genomic_DNA"/>
</dbReference>
<sequence>MSSDNKQIALVTGGNRGLGNELAKQLALKGFKVILASRNLEMGKKAAEKLKELNLDVSSVEMDVTNQESIHQAAATINVHFGRLDVLINNAGVYLDKNEKLLAMDPIILENTMATNFFGVYDVIRSFIPLMEKQGYGRIINISSEYGANSELSYPGVGAYKLSKFALNGLTQLVAAEVNGDIKINAVDPGWVRTDMGGQSAPKTPREAAESIIWLATIGREGPSGAFFRDGKQIPW</sequence>
<evidence type="ECO:0000313" key="6">
    <source>
        <dbReference type="Proteomes" id="UP001232245"/>
    </source>
</evidence>
<dbReference type="Gene3D" id="3.40.50.720">
    <property type="entry name" value="NAD(P)-binding Rossmann-like Domain"/>
    <property type="match status" value="1"/>
</dbReference>
<reference evidence="5 6" key="1">
    <citation type="submission" date="2023-07" db="EMBL/GenBank/DDBJ databases">
        <title>Genomic Encyclopedia of Type Strains, Phase IV (KMG-IV): sequencing the most valuable type-strain genomes for metagenomic binning, comparative biology and taxonomic classification.</title>
        <authorList>
            <person name="Goeker M."/>
        </authorList>
    </citation>
    <scope>NUCLEOTIDE SEQUENCE [LARGE SCALE GENOMIC DNA]</scope>
    <source>
        <strain evidence="5 6">DSM 17723</strain>
    </source>
</reference>
<gene>
    <name evidence="5" type="ORF">J2S02_002562</name>
</gene>
<name>A0ABT9Z1Y4_9BACI</name>
<dbReference type="PANTHER" id="PTHR43963">
    <property type="entry name" value="CARBONYL REDUCTASE 1-RELATED"/>
    <property type="match status" value="1"/>
</dbReference>
<protein>
    <submittedName>
        <fullName evidence="5">NAD(P)-dependent dehydrogenase (Short-subunit alcohol dehydrogenase family)</fullName>
    </submittedName>
</protein>
<dbReference type="RefSeq" id="WP_174880809.1">
    <property type="nucleotide sequence ID" value="NZ_CADEPK010000254.1"/>
</dbReference>
<dbReference type="InterPro" id="IPR036291">
    <property type="entry name" value="NAD(P)-bd_dom_sf"/>
</dbReference>
<dbReference type="InterPro" id="IPR002347">
    <property type="entry name" value="SDR_fam"/>
</dbReference>
<keyword evidence="3" id="KW-0560">Oxidoreductase</keyword>
<keyword evidence="6" id="KW-1185">Reference proteome</keyword>
<dbReference type="PRINTS" id="PR00080">
    <property type="entry name" value="SDRFAMILY"/>
</dbReference>
<evidence type="ECO:0000256" key="2">
    <source>
        <dbReference type="ARBA" id="ARBA00022857"/>
    </source>
</evidence>